<dbReference type="AlphaFoldDB" id="A0A402BFE5"/>
<dbReference type="PANTHER" id="PTHR43792">
    <property type="entry name" value="GNAT FAMILY, PUTATIVE (AFU_ORTHOLOGUE AFUA_3G00765)-RELATED-RELATED"/>
    <property type="match status" value="1"/>
</dbReference>
<dbReference type="InterPro" id="IPR051531">
    <property type="entry name" value="N-acetyltransferase"/>
</dbReference>
<dbReference type="PANTHER" id="PTHR43792:SF1">
    <property type="entry name" value="N-ACETYLTRANSFERASE DOMAIN-CONTAINING PROTEIN"/>
    <property type="match status" value="1"/>
</dbReference>
<dbReference type="GO" id="GO:0016747">
    <property type="term" value="F:acyltransferase activity, transferring groups other than amino-acyl groups"/>
    <property type="evidence" value="ECO:0007669"/>
    <property type="project" value="InterPro"/>
</dbReference>
<dbReference type="Proteomes" id="UP000287171">
    <property type="component" value="Unassembled WGS sequence"/>
</dbReference>
<accession>A0A402BFE5</accession>
<evidence type="ECO:0000259" key="1">
    <source>
        <dbReference type="PROSITE" id="PS51186"/>
    </source>
</evidence>
<feature type="domain" description="N-acetyltransferase" evidence="1">
    <location>
        <begin position="1"/>
        <end position="145"/>
    </location>
</feature>
<dbReference type="EMBL" id="BIFT01000002">
    <property type="protein sequence ID" value="GCE30113.1"/>
    <property type="molecule type" value="Genomic_DNA"/>
</dbReference>
<dbReference type="Gene3D" id="3.40.630.30">
    <property type="match status" value="1"/>
</dbReference>
<evidence type="ECO:0000313" key="2">
    <source>
        <dbReference type="EMBL" id="GCE30113.1"/>
    </source>
</evidence>
<proteinExistence type="predicted"/>
<dbReference type="Pfam" id="PF13302">
    <property type="entry name" value="Acetyltransf_3"/>
    <property type="match status" value="1"/>
</dbReference>
<sequence>MGGLWRDKQVRQYLGGVVSEEIVEKKLQWLQMHWDQAGFGQWTVYEKATGQIVGLCGLHHAHHTGDGIELSYEFYPAFWGKGIATEAAQTCLTQGFEQLGLERILVITQEANTASCRLAEKLGMRKIDRRWEWEAWQSIYELTREKFSV</sequence>
<evidence type="ECO:0000313" key="3">
    <source>
        <dbReference type="Proteomes" id="UP000287171"/>
    </source>
</evidence>
<reference evidence="3" key="1">
    <citation type="submission" date="2018-12" db="EMBL/GenBank/DDBJ databases">
        <title>Tengunoibacter tsumagoiensis gen. nov., sp. nov., Dictyobacter kobayashii sp. nov., D. alpinus sp. nov., and D. joshuensis sp. nov. and description of Dictyobacteraceae fam. nov. within the order Ktedonobacterales isolated from Tengu-no-mugimeshi.</title>
        <authorList>
            <person name="Wang C.M."/>
            <person name="Zheng Y."/>
            <person name="Sakai Y."/>
            <person name="Toyoda A."/>
            <person name="Minakuchi Y."/>
            <person name="Abe K."/>
            <person name="Yokota A."/>
            <person name="Yabe S."/>
        </authorList>
    </citation>
    <scope>NUCLEOTIDE SEQUENCE [LARGE SCALE GENOMIC DNA]</scope>
    <source>
        <strain evidence="3">Uno16</strain>
    </source>
</reference>
<dbReference type="InterPro" id="IPR016181">
    <property type="entry name" value="Acyl_CoA_acyltransferase"/>
</dbReference>
<name>A0A402BFE5_9CHLR</name>
<comment type="caution">
    <text evidence="2">The sequence shown here is derived from an EMBL/GenBank/DDBJ whole genome shotgun (WGS) entry which is preliminary data.</text>
</comment>
<protein>
    <recommendedName>
        <fullName evidence="1">N-acetyltransferase domain-containing protein</fullName>
    </recommendedName>
</protein>
<dbReference type="InterPro" id="IPR000182">
    <property type="entry name" value="GNAT_dom"/>
</dbReference>
<dbReference type="PROSITE" id="PS51186">
    <property type="entry name" value="GNAT"/>
    <property type="match status" value="1"/>
</dbReference>
<organism evidence="2 3">
    <name type="scientific">Dictyobacter alpinus</name>
    <dbReference type="NCBI Taxonomy" id="2014873"/>
    <lineage>
        <taxon>Bacteria</taxon>
        <taxon>Bacillati</taxon>
        <taxon>Chloroflexota</taxon>
        <taxon>Ktedonobacteria</taxon>
        <taxon>Ktedonobacterales</taxon>
        <taxon>Dictyobacteraceae</taxon>
        <taxon>Dictyobacter</taxon>
    </lineage>
</organism>
<keyword evidence="3" id="KW-1185">Reference proteome</keyword>
<dbReference type="SUPFAM" id="SSF55729">
    <property type="entry name" value="Acyl-CoA N-acyltransferases (Nat)"/>
    <property type="match status" value="1"/>
</dbReference>
<gene>
    <name evidence="2" type="ORF">KDA_55970</name>
</gene>